<dbReference type="GO" id="GO:0042602">
    <property type="term" value="F:riboflavin reductase (NADPH) activity"/>
    <property type="evidence" value="ECO:0007669"/>
    <property type="project" value="TreeGrafter"/>
</dbReference>
<dbReference type="PANTHER" id="PTHR30466:SF11">
    <property type="entry name" value="FLAVIN-DEPENDENT MONOOXYGENASE, REDUCTASE SUBUNIT HSAB"/>
    <property type="match status" value="1"/>
</dbReference>
<evidence type="ECO:0000313" key="4">
    <source>
        <dbReference type="EMBL" id="MWC42224.1"/>
    </source>
</evidence>
<dbReference type="InterPro" id="IPR012349">
    <property type="entry name" value="Split_barrel_FMN-bd"/>
</dbReference>
<name>A0A1G7MPG0_9SPHN</name>
<accession>A0A1G7MPG0</accession>
<dbReference type="PANTHER" id="PTHR30466">
    <property type="entry name" value="FLAVIN REDUCTASE"/>
    <property type="match status" value="1"/>
</dbReference>
<evidence type="ECO:0000313" key="7">
    <source>
        <dbReference type="Proteomes" id="UP000436801"/>
    </source>
</evidence>
<dbReference type="EMBL" id="WSUT01000001">
    <property type="protein sequence ID" value="MWC42224.1"/>
    <property type="molecule type" value="Genomic_DNA"/>
</dbReference>
<dbReference type="InterPro" id="IPR050268">
    <property type="entry name" value="NADH-dep_flavin_reductase"/>
</dbReference>
<dbReference type="SUPFAM" id="SSF50475">
    <property type="entry name" value="FMN-binding split barrel"/>
    <property type="match status" value="1"/>
</dbReference>
<dbReference type="AlphaFoldDB" id="A0A1G7MPG0"/>
<dbReference type="Gene3D" id="2.30.110.10">
    <property type="entry name" value="Electron Transport, Fmn-binding Protein, Chain A"/>
    <property type="match status" value="1"/>
</dbReference>
<protein>
    <submittedName>
        <fullName evidence="4 5">Flavin reductase</fullName>
    </submittedName>
</protein>
<feature type="domain" description="Flavin reductase like" evidence="3">
    <location>
        <begin position="15"/>
        <end position="158"/>
    </location>
</feature>
<dbReference type="SMART" id="SM00903">
    <property type="entry name" value="Flavin_Reduct"/>
    <property type="match status" value="1"/>
</dbReference>
<dbReference type="OrthoDB" id="9792858at2"/>
<reference evidence="4 7" key="2">
    <citation type="submission" date="2019-12" db="EMBL/GenBank/DDBJ databases">
        <authorList>
            <person name="Zheng J."/>
        </authorList>
    </citation>
    <scope>NUCLEOTIDE SEQUENCE [LARGE SCALE GENOMIC DNA]</scope>
    <source>
        <strain evidence="4 7">DSM 27347</strain>
    </source>
</reference>
<dbReference type="Proteomes" id="UP000436801">
    <property type="component" value="Unassembled WGS sequence"/>
</dbReference>
<evidence type="ECO:0000313" key="5">
    <source>
        <dbReference type="EMBL" id="SDF63010.1"/>
    </source>
</evidence>
<reference evidence="5 6" key="1">
    <citation type="submission" date="2016-10" db="EMBL/GenBank/DDBJ databases">
        <authorList>
            <person name="Varghese N."/>
            <person name="Submissions S."/>
        </authorList>
    </citation>
    <scope>NUCLEOTIDE SEQUENCE [LARGE SCALE GENOMIC DNA]</scope>
    <source>
        <strain evidence="5 6">S7-754</strain>
    </source>
</reference>
<dbReference type="GO" id="GO:0010181">
    <property type="term" value="F:FMN binding"/>
    <property type="evidence" value="ECO:0007669"/>
    <property type="project" value="InterPro"/>
</dbReference>
<dbReference type="Pfam" id="PF01613">
    <property type="entry name" value="Flavin_Reduct"/>
    <property type="match status" value="1"/>
</dbReference>
<dbReference type="EMBL" id="FNBI01000004">
    <property type="protein sequence ID" value="SDF63010.1"/>
    <property type="molecule type" value="Genomic_DNA"/>
</dbReference>
<keyword evidence="2" id="KW-0560">Oxidoreductase</keyword>
<proteinExistence type="inferred from homology"/>
<evidence type="ECO:0000256" key="2">
    <source>
        <dbReference type="ARBA" id="ARBA00023002"/>
    </source>
</evidence>
<comment type="similarity">
    <text evidence="1">Belongs to the non-flavoprotein flavin reductase family.</text>
</comment>
<gene>
    <name evidence="4" type="ORF">GQR91_00930</name>
    <name evidence="5" type="ORF">SAMN05216557_104261</name>
</gene>
<sequence length="166" mass="17552">MTDASIDPGLFRQALAGFPSGVTVVTTLGDDGRMVGFTASAFSSLSLDPPLVLVCPALTSSTYPHLVRRQRFAIHILAAGQQAIAMAFASKGTDKVAALDWRESELGNPILPGAACVIECTLWRDYEGGDHAIVVGAVQRIDHADRSVLLYHRGAMADHPPIAEAA</sequence>
<organism evidence="5 6">
    <name type="scientific">Sphingomonas carotinifaciens</name>
    <dbReference type="NCBI Taxonomy" id="1166323"/>
    <lineage>
        <taxon>Bacteria</taxon>
        <taxon>Pseudomonadati</taxon>
        <taxon>Pseudomonadota</taxon>
        <taxon>Alphaproteobacteria</taxon>
        <taxon>Sphingomonadales</taxon>
        <taxon>Sphingomonadaceae</taxon>
        <taxon>Sphingomonas</taxon>
    </lineage>
</organism>
<evidence type="ECO:0000256" key="1">
    <source>
        <dbReference type="ARBA" id="ARBA00008898"/>
    </source>
</evidence>
<dbReference type="RefSeq" id="WP_149682585.1">
    <property type="nucleotide sequence ID" value="NZ_FNBI01000004.1"/>
</dbReference>
<keyword evidence="6" id="KW-1185">Reference proteome</keyword>
<dbReference type="InterPro" id="IPR002563">
    <property type="entry name" value="Flavin_Rdtase-like_dom"/>
</dbReference>
<evidence type="ECO:0000313" key="6">
    <source>
        <dbReference type="Proteomes" id="UP000323502"/>
    </source>
</evidence>
<dbReference type="Proteomes" id="UP000323502">
    <property type="component" value="Unassembled WGS sequence"/>
</dbReference>
<evidence type="ECO:0000259" key="3">
    <source>
        <dbReference type="SMART" id="SM00903"/>
    </source>
</evidence>